<name>A0A2G9GVG0_9LAMI</name>
<proteinExistence type="predicted"/>
<reference evidence="2" key="1">
    <citation type="journal article" date="2018" name="Gigascience">
        <title>Genome assembly of the Pink Ipe (Handroanthus impetiginosus, Bignoniaceae), a highly valued, ecologically keystone Neotropical timber forest tree.</title>
        <authorList>
            <person name="Silva-Junior O.B."/>
            <person name="Grattapaglia D."/>
            <person name="Novaes E."/>
            <person name="Collevatti R.G."/>
        </authorList>
    </citation>
    <scope>NUCLEOTIDE SEQUENCE [LARGE SCALE GENOMIC DNA]</scope>
    <source>
        <strain evidence="2">cv. UFG-1</strain>
    </source>
</reference>
<evidence type="ECO:0000313" key="2">
    <source>
        <dbReference type="Proteomes" id="UP000231279"/>
    </source>
</evidence>
<sequence length="70" mass="7897">MQTQFHNICHAVASSMIYEQCEMKTKRRNETLVTTSIPCLNPSRRILDSSNDSISATTKSLSTILVLLMH</sequence>
<gene>
    <name evidence="1" type="ORF">CDL12_18153</name>
</gene>
<comment type="caution">
    <text evidence="1">The sequence shown here is derived from an EMBL/GenBank/DDBJ whole genome shotgun (WGS) entry which is preliminary data.</text>
</comment>
<dbReference type="EMBL" id="NKXS01003569">
    <property type="protein sequence ID" value="PIN09267.1"/>
    <property type="molecule type" value="Genomic_DNA"/>
</dbReference>
<keyword evidence="2" id="KW-1185">Reference proteome</keyword>
<organism evidence="1 2">
    <name type="scientific">Handroanthus impetiginosus</name>
    <dbReference type="NCBI Taxonomy" id="429701"/>
    <lineage>
        <taxon>Eukaryota</taxon>
        <taxon>Viridiplantae</taxon>
        <taxon>Streptophyta</taxon>
        <taxon>Embryophyta</taxon>
        <taxon>Tracheophyta</taxon>
        <taxon>Spermatophyta</taxon>
        <taxon>Magnoliopsida</taxon>
        <taxon>eudicotyledons</taxon>
        <taxon>Gunneridae</taxon>
        <taxon>Pentapetalae</taxon>
        <taxon>asterids</taxon>
        <taxon>lamiids</taxon>
        <taxon>Lamiales</taxon>
        <taxon>Bignoniaceae</taxon>
        <taxon>Crescentiina</taxon>
        <taxon>Tabebuia alliance</taxon>
        <taxon>Handroanthus</taxon>
    </lineage>
</organism>
<accession>A0A2G9GVG0</accession>
<dbReference type="Proteomes" id="UP000231279">
    <property type="component" value="Unassembled WGS sequence"/>
</dbReference>
<dbReference type="AlphaFoldDB" id="A0A2G9GVG0"/>
<evidence type="ECO:0000313" key="1">
    <source>
        <dbReference type="EMBL" id="PIN09267.1"/>
    </source>
</evidence>
<protein>
    <submittedName>
        <fullName evidence="1">Uncharacterized protein</fullName>
    </submittedName>
</protein>